<dbReference type="AlphaFoldDB" id="A0A2M8WQN1"/>
<dbReference type="RefSeq" id="WP_170044636.1">
    <property type="nucleotide sequence ID" value="NZ_PGTZ01000008.1"/>
</dbReference>
<sequence>MPGKVKTLLIWLAVAFVIYAIVTSPDQVADVIKSIGSIIGQAFHGIGQFFSSLMN</sequence>
<gene>
    <name evidence="1" type="ORF">CLV34_1813</name>
</gene>
<evidence type="ECO:0000313" key="2">
    <source>
        <dbReference type="Proteomes" id="UP000231586"/>
    </source>
</evidence>
<accession>A0A2M8WQN1</accession>
<comment type="caution">
    <text evidence="1">The sequence shown here is derived from an EMBL/GenBank/DDBJ whole genome shotgun (WGS) entry which is preliminary data.</text>
</comment>
<organism evidence="1 2">
    <name type="scientific">Luteimicrobium subarcticum</name>
    <dbReference type="NCBI Taxonomy" id="620910"/>
    <lineage>
        <taxon>Bacteria</taxon>
        <taxon>Bacillati</taxon>
        <taxon>Actinomycetota</taxon>
        <taxon>Actinomycetes</taxon>
        <taxon>Micrococcales</taxon>
        <taxon>Luteimicrobium</taxon>
    </lineage>
</organism>
<reference evidence="1 2" key="1">
    <citation type="submission" date="2017-11" db="EMBL/GenBank/DDBJ databases">
        <title>Genomic Encyclopedia of Archaeal and Bacterial Type Strains, Phase II (KMG-II): From Individual Species to Whole Genera.</title>
        <authorList>
            <person name="Goeker M."/>
        </authorList>
    </citation>
    <scope>NUCLEOTIDE SEQUENCE [LARGE SCALE GENOMIC DNA]</scope>
    <source>
        <strain evidence="1 2">DSM 22413</strain>
    </source>
</reference>
<dbReference type="Proteomes" id="UP000231586">
    <property type="component" value="Unassembled WGS sequence"/>
</dbReference>
<proteinExistence type="predicted"/>
<evidence type="ECO:0000313" key="1">
    <source>
        <dbReference type="EMBL" id="PJI93245.1"/>
    </source>
</evidence>
<keyword evidence="2" id="KW-1185">Reference proteome</keyword>
<protein>
    <submittedName>
        <fullName evidence="1">Uncharacterized protein</fullName>
    </submittedName>
</protein>
<dbReference type="EMBL" id="PGTZ01000008">
    <property type="protein sequence ID" value="PJI93245.1"/>
    <property type="molecule type" value="Genomic_DNA"/>
</dbReference>
<name>A0A2M8WQN1_9MICO</name>